<feature type="domain" description="SpoVT-AbrB" evidence="2">
    <location>
        <begin position="1"/>
        <end position="45"/>
    </location>
</feature>
<dbReference type="SMART" id="SM00966">
    <property type="entry name" value="SpoVT_AbrB"/>
    <property type="match status" value="1"/>
</dbReference>
<evidence type="ECO:0000256" key="1">
    <source>
        <dbReference type="PROSITE-ProRule" id="PRU01076"/>
    </source>
</evidence>
<dbReference type="InterPro" id="IPR007159">
    <property type="entry name" value="SpoVT-AbrB_dom"/>
</dbReference>
<organism evidence="3 4">
    <name type="scientific">Alloacidobacterium dinghuense</name>
    <dbReference type="NCBI Taxonomy" id="2763107"/>
    <lineage>
        <taxon>Bacteria</taxon>
        <taxon>Pseudomonadati</taxon>
        <taxon>Acidobacteriota</taxon>
        <taxon>Terriglobia</taxon>
        <taxon>Terriglobales</taxon>
        <taxon>Acidobacteriaceae</taxon>
        <taxon>Alloacidobacterium</taxon>
    </lineage>
</organism>
<dbReference type="Gene3D" id="2.10.260.10">
    <property type="match status" value="1"/>
</dbReference>
<reference evidence="3 4" key="1">
    <citation type="submission" date="2020-08" db="EMBL/GenBank/DDBJ databases">
        <title>Edaphobacter telluris sp. nov. and Acidobacterium dinghuensis sp. nov., two acidobacteria isolated from forest soil.</title>
        <authorList>
            <person name="Fu J."/>
            <person name="Qiu L."/>
        </authorList>
    </citation>
    <scope>NUCLEOTIDE SEQUENCE [LARGE SCALE GENOMIC DNA]</scope>
    <source>
        <strain evidence="3">4Y35</strain>
    </source>
</reference>
<dbReference type="GO" id="GO:0003677">
    <property type="term" value="F:DNA binding"/>
    <property type="evidence" value="ECO:0007669"/>
    <property type="project" value="UniProtKB-UniRule"/>
</dbReference>
<name>A0A7G8BIN7_9BACT</name>
<dbReference type="AlphaFoldDB" id="A0A7G8BIN7"/>
<dbReference type="KEGG" id="adin:H7849_26105"/>
<evidence type="ECO:0000259" key="2">
    <source>
        <dbReference type="PROSITE" id="PS51740"/>
    </source>
</evidence>
<dbReference type="EMBL" id="CP060394">
    <property type="protein sequence ID" value="QNI32407.1"/>
    <property type="molecule type" value="Genomic_DNA"/>
</dbReference>
<protein>
    <submittedName>
        <fullName evidence="3">AbrB/MazE/SpoVT family DNA-binding domain-containing protein</fullName>
    </submittedName>
</protein>
<accession>A0A7G8BIN7</accession>
<proteinExistence type="predicted"/>
<dbReference type="PROSITE" id="PS51740">
    <property type="entry name" value="SPOVT_ABRB"/>
    <property type="match status" value="1"/>
</dbReference>
<dbReference type="NCBIfam" id="TIGR01439">
    <property type="entry name" value="lp_hng_hel_AbrB"/>
    <property type="match status" value="1"/>
</dbReference>
<dbReference type="RefSeq" id="WP_186743362.1">
    <property type="nucleotide sequence ID" value="NZ_CP060394.1"/>
</dbReference>
<dbReference type="SUPFAM" id="SSF89447">
    <property type="entry name" value="AbrB/MazE/MraZ-like"/>
    <property type="match status" value="1"/>
</dbReference>
<keyword evidence="4" id="KW-1185">Reference proteome</keyword>
<sequence>MQTRVSTKGQVVLPGPLRRKLGLRTGDRLEASIENGRIVLAPETKRARRVRITKDTLTGLPVLDAGADAPALTSREVEEILASFP</sequence>
<dbReference type="InterPro" id="IPR037914">
    <property type="entry name" value="SpoVT-AbrB_sf"/>
</dbReference>
<evidence type="ECO:0000313" key="3">
    <source>
        <dbReference type="EMBL" id="QNI32407.1"/>
    </source>
</evidence>
<dbReference type="Pfam" id="PF04014">
    <property type="entry name" value="MazE_antitoxin"/>
    <property type="match status" value="1"/>
</dbReference>
<keyword evidence="1 3" id="KW-0238">DNA-binding</keyword>
<gene>
    <name evidence="3" type="ORF">H7849_26105</name>
</gene>
<dbReference type="Proteomes" id="UP000515312">
    <property type="component" value="Chromosome"/>
</dbReference>
<evidence type="ECO:0000313" key="4">
    <source>
        <dbReference type="Proteomes" id="UP000515312"/>
    </source>
</evidence>